<evidence type="ECO:0000313" key="2">
    <source>
        <dbReference type="EMBL" id="CRK90528.1"/>
    </source>
</evidence>
<dbReference type="EMBL" id="CVRI01000020">
    <property type="protein sequence ID" value="CRK90528.1"/>
    <property type="molecule type" value="Genomic_DNA"/>
</dbReference>
<dbReference type="AlphaFoldDB" id="A0A1J1HR32"/>
<dbReference type="Proteomes" id="UP000183832">
    <property type="component" value="Unassembled WGS sequence"/>
</dbReference>
<feature type="chain" id="PRO_5009619048" evidence="1">
    <location>
        <begin position="20"/>
        <end position="63"/>
    </location>
</feature>
<organism evidence="2 3">
    <name type="scientific">Clunio marinus</name>
    <dbReference type="NCBI Taxonomy" id="568069"/>
    <lineage>
        <taxon>Eukaryota</taxon>
        <taxon>Metazoa</taxon>
        <taxon>Ecdysozoa</taxon>
        <taxon>Arthropoda</taxon>
        <taxon>Hexapoda</taxon>
        <taxon>Insecta</taxon>
        <taxon>Pterygota</taxon>
        <taxon>Neoptera</taxon>
        <taxon>Endopterygota</taxon>
        <taxon>Diptera</taxon>
        <taxon>Nematocera</taxon>
        <taxon>Chironomoidea</taxon>
        <taxon>Chironomidae</taxon>
        <taxon>Clunio</taxon>
    </lineage>
</organism>
<reference evidence="2 3" key="1">
    <citation type="submission" date="2015-04" db="EMBL/GenBank/DDBJ databases">
        <authorList>
            <person name="Syromyatnikov M.Y."/>
            <person name="Popov V.N."/>
        </authorList>
    </citation>
    <scope>NUCLEOTIDE SEQUENCE [LARGE SCALE GENOMIC DNA]</scope>
</reference>
<gene>
    <name evidence="2" type="ORF">CLUMA_CG004232</name>
</gene>
<proteinExistence type="predicted"/>
<feature type="signal peptide" evidence="1">
    <location>
        <begin position="1"/>
        <end position="19"/>
    </location>
</feature>
<protein>
    <submittedName>
        <fullName evidence="2">CLUMA_CG004232, isoform A</fullName>
    </submittedName>
</protein>
<sequence length="63" mass="7461">MFNIRSFVLFCAMFQCFNGLDDVDHQQTKQREKSSGLISSLKWEYESEQTRNLPLCNEEIHDC</sequence>
<accession>A0A1J1HR32</accession>
<evidence type="ECO:0000313" key="3">
    <source>
        <dbReference type="Proteomes" id="UP000183832"/>
    </source>
</evidence>
<keyword evidence="3" id="KW-1185">Reference proteome</keyword>
<name>A0A1J1HR32_9DIPT</name>
<evidence type="ECO:0000256" key="1">
    <source>
        <dbReference type="SAM" id="SignalP"/>
    </source>
</evidence>
<keyword evidence="1" id="KW-0732">Signal</keyword>